<reference evidence="3" key="1">
    <citation type="journal article" date="2019" name="Int. J. Syst. Evol. Microbiol.">
        <title>The Global Catalogue of Microorganisms (GCM) 10K type strain sequencing project: providing services to taxonomists for standard genome sequencing and annotation.</title>
        <authorList>
            <consortium name="The Broad Institute Genomics Platform"/>
            <consortium name="The Broad Institute Genome Sequencing Center for Infectious Disease"/>
            <person name="Wu L."/>
            <person name="Ma J."/>
        </authorList>
    </citation>
    <scope>NUCLEOTIDE SEQUENCE [LARGE SCALE GENOMIC DNA]</scope>
    <source>
        <strain evidence="3">IBRC-M 10908</strain>
    </source>
</reference>
<feature type="region of interest" description="Disordered" evidence="1">
    <location>
        <begin position="117"/>
        <end position="138"/>
    </location>
</feature>
<gene>
    <name evidence="2" type="ORF">ACFPET_02395</name>
</gene>
<dbReference type="Proteomes" id="UP001595823">
    <property type="component" value="Unassembled WGS sequence"/>
</dbReference>
<evidence type="ECO:0000313" key="2">
    <source>
        <dbReference type="EMBL" id="MFC4334045.1"/>
    </source>
</evidence>
<name>A0ABV8TTU9_9ACTN</name>
<protein>
    <recommendedName>
        <fullName evidence="4">Excreted virulence factor EspC (Type VII ESX diderm)</fullName>
    </recommendedName>
</protein>
<accession>A0ABV8TTU9</accession>
<sequence length="138" mass="14808">MADTLKIDPDAVEAAAESVRSVAEELQEDSLKTTSDTSNELAGIDIGQFAFREGLTAATSFWSRRTAGFGERLVDGAEFMEANAAKAREIDEDSAQDFVELEGALAVGEYRRDDYYEATGAERPAPARPADGGSVPVR</sequence>
<dbReference type="EMBL" id="JBHSDK010000002">
    <property type="protein sequence ID" value="MFC4334045.1"/>
    <property type="molecule type" value="Genomic_DNA"/>
</dbReference>
<evidence type="ECO:0000313" key="3">
    <source>
        <dbReference type="Proteomes" id="UP001595823"/>
    </source>
</evidence>
<organism evidence="2 3">
    <name type="scientific">Salininema proteolyticum</name>
    <dbReference type="NCBI Taxonomy" id="1607685"/>
    <lineage>
        <taxon>Bacteria</taxon>
        <taxon>Bacillati</taxon>
        <taxon>Actinomycetota</taxon>
        <taxon>Actinomycetes</taxon>
        <taxon>Glycomycetales</taxon>
        <taxon>Glycomycetaceae</taxon>
        <taxon>Salininema</taxon>
    </lineage>
</organism>
<keyword evidence="3" id="KW-1185">Reference proteome</keyword>
<comment type="caution">
    <text evidence="2">The sequence shown here is derived from an EMBL/GenBank/DDBJ whole genome shotgun (WGS) entry which is preliminary data.</text>
</comment>
<proteinExistence type="predicted"/>
<dbReference type="RefSeq" id="WP_380617780.1">
    <property type="nucleotide sequence ID" value="NZ_JBHSDK010000002.1"/>
</dbReference>
<evidence type="ECO:0000256" key="1">
    <source>
        <dbReference type="SAM" id="MobiDB-lite"/>
    </source>
</evidence>
<evidence type="ECO:0008006" key="4">
    <source>
        <dbReference type="Google" id="ProtNLM"/>
    </source>
</evidence>